<dbReference type="CDD" id="cd02165">
    <property type="entry name" value="NMNAT"/>
    <property type="match status" value="1"/>
</dbReference>
<dbReference type="GO" id="GO:0004515">
    <property type="term" value="F:nicotinate-nucleotide adenylyltransferase activity"/>
    <property type="evidence" value="ECO:0007669"/>
    <property type="project" value="UniProtKB-UniRule"/>
</dbReference>
<evidence type="ECO:0000313" key="12">
    <source>
        <dbReference type="EMBL" id="AFK06604.1"/>
    </source>
</evidence>
<dbReference type="PANTHER" id="PTHR39321">
    <property type="entry name" value="NICOTINATE-NUCLEOTIDE ADENYLYLTRANSFERASE-RELATED"/>
    <property type="match status" value="1"/>
</dbReference>
<comment type="pathway">
    <text evidence="2 10">Cofactor biosynthesis; NAD(+) biosynthesis; deamido-NAD(+) from nicotinate D-ribonucleotide: step 1/1.</text>
</comment>
<dbReference type="InterPro" id="IPR005248">
    <property type="entry name" value="NadD/NMNAT"/>
</dbReference>
<proteinExistence type="inferred from homology"/>
<keyword evidence="4 10" id="KW-0808">Transferase</keyword>
<dbReference type="AlphaFoldDB" id="I2F3V1"/>
<evidence type="ECO:0000256" key="3">
    <source>
        <dbReference type="ARBA" id="ARBA00022642"/>
    </source>
</evidence>
<organism evidence="12 13">
    <name type="scientific">Mesotoga prima MesG1.Ag.4.2</name>
    <dbReference type="NCBI Taxonomy" id="660470"/>
    <lineage>
        <taxon>Bacteria</taxon>
        <taxon>Thermotogati</taxon>
        <taxon>Thermotogota</taxon>
        <taxon>Thermotogae</taxon>
        <taxon>Kosmotogales</taxon>
        <taxon>Kosmotogaceae</taxon>
        <taxon>Mesotoga</taxon>
    </lineage>
</organism>
<evidence type="ECO:0000259" key="11">
    <source>
        <dbReference type="Pfam" id="PF01467"/>
    </source>
</evidence>
<dbReference type="Pfam" id="PF01467">
    <property type="entry name" value="CTP_transf_like"/>
    <property type="match status" value="1"/>
</dbReference>
<protein>
    <recommendedName>
        <fullName evidence="10">Probable nicotinate-nucleotide adenylyltransferase</fullName>
        <ecNumber evidence="10">2.7.7.18</ecNumber>
    </recommendedName>
    <alternativeName>
        <fullName evidence="10">Deamido-NAD(+) diphosphorylase</fullName>
    </alternativeName>
    <alternativeName>
        <fullName evidence="10">Deamido-NAD(+) pyrophosphorylase</fullName>
    </alternativeName>
    <alternativeName>
        <fullName evidence="10">Nicotinate mononucleotide adenylyltransferase</fullName>
        <shortName evidence="10">NaMN adenylyltransferase</shortName>
    </alternativeName>
</protein>
<accession>I2F3V1</accession>
<comment type="catalytic activity">
    <reaction evidence="9 10">
        <text>nicotinate beta-D-ribonucleotide + ATP + H(+) = deamido-NAD(+) + diphosphate</text>
        <dbReference type="Rhea" id="RHEA:22860"/>
        <dbReference type="ChEBI" id="CHEBI:15378"/>
        <dbReference type="ChEBI" id="CHEBI:30616"/>
        <dbReference type="ChEBI" id="CHEBI:33019"/>
        <dbReference type="ChEBI" id="CHEBI:57502"/>
        <dbReference type="ChEBI" id="CHEBI:58437"/>
        <dbReference type="EC" id="2.7.7.18"/>
    </reaction>
</comment>
<evidence type="ECO:0000256" key="4">
    <source>
        <dbReference type="ARBA" id="ARBA00022679"/>
    </source>
</evidence>
<dbReference type="InterPro" id="IPR004821">
    <property type="entry name" value="Cyt_trans-like"/>
</dbReference>
<evidence type="ECO:0000256" key="1">
    <source>
        <dbReference type="ARBA" id="ARBA00002324"/>
    </source>
</evidence>
<evidence type="ECO:0000256" key="9">
    <source>
        <dbReference type="ARBA" id="ARBA00048721"/>
    </source>
</evidence>
<evidence type="ECO:0000256" key="5">
    <source>
        <dbReference type="ARBA" id="ARBA00022695"/>
    </source>
</evidence>
<dbReference type="eggNOG" id="COG1057">
    <property type="taxonomic scope" value="Bacteria"/>
</dbReference>
<reference evidence="12 13" key="1">
    <citation type="journal article" date="2012" name="Genome Biol. Evol.">
        <title>Genome Sequence of the Mesophilic Thermotogales Bacterium Mesotoga prima MesG1.Ag.4.2 Reveals the Largest Thermotogales Genome To Date.</title>
        <authorList>
            <person name="Zhaxybayeva O."/>
            <person name="Swithers K.S."/>
            <person name="Foght J."/>
            <person name="Green A.G."/>
            <person name="Bruce D."/>
            <person name="Detter C."/>
            <person name="Han S."/>
            <person name="Teshima H."/>
            <person name="Han J."/>
            <person name="Woyke T."/>
            <person name="Pitluck S."/>
            <person name="Nolan M."/>
            <person name="Ivanova N."/>
            <person name="Pati A."/>
            <person name="Land M.L."/>
            <person name="Dlutek M."/>
            <person name="Doolittle W.F."/>
            <person name="Noll K.M."/>
            <person name="Nesbo C.L."/>
        </authorList>
    </citation>
    <scope>NUCLEOTIDE SEQUENCE [LARGE SCALE GENOMIC DNA]</scope>
    <source>
        <strain evidence="13">mesG1.Ag.4.2</strain>
    </source>
</reference>
<sequence length="194" mass="22047">MIESMCSGNRIGIFGGSFDPVHNGHIIVAILAIEQLELERLYVTPAYIPPHKVSSTIAPYEKRMKWLEIAFEGVECAHVSDYERDRGGVSYSLFTVRHFSRVHNCKPFLVIGEDSLASLDSWYEYESLLREATIAVYPRNSIEVETALKAEIVWLDAPRFEISSTEIRRRLSEGKSVRGMVPDSILDEVEDFYG</sequence>
<dbReference type="NCBIfam" id="TIGR00482">
    <property type="entry name" value="nicotinate (nicotinamide) nucleotide adenylyltransferase"/>
    <property type="match status" value="1"/>
</dbReference>
<evidence type="ECO:0000313" key="13">
    <source>
        <dbReference type="Proteomes" id="UP000002881"/>
    </source>
</evidence>
<keyword evidence="3 10" id="KW-0662">Pyridine nucleotide biosynthesis</keyword>
<comment type="function">
    <text evidence="1 10">Catalyzes the reversible adenylation of nicotinate mononucleotide (NaMN) to nicotinic acid adenine dinucleotide (NaAD).</text>
</comment>
<keyword evidence="7 10" id="KW-0067">ATP-binding</keyword>
<dbReference type="UniPathway" id="UPA00253">
    <property type="reaction ID" value="UER00332"/>
</dbReference>
<gene>
    <name evidence="10" type="primary">nadD</name>
    <name evidence="12" type="ORF">Theba_0894</name>
</gene>
<dbReference type="SUPFAM" id="SSF52374">
    <property type="entry name" value="Nucleotidylyl transferase"/>
    <property type="match status" value="1"/>
</dbReference>
<dbReference type="GO" id="GO:0009435">
    <property type="term" value="P:NAD+ biosynthetic process"/>
    <property type="evidence" value="ECO:0007669"/>
    <property type="project" value="UniProtKB-UniRule"/>
</dbReference>
<keyword evidence="8 10" id="KW-0520">NAD</keyword>
<dbReference type="NCBIfam" id="TIGR00125">
    <property type="entry name" value="cyt_tran_rel"/>
    <property type="match status" value="1"/>
</dbReference>
<dbReference type="Proteomes" id="UP000002881">
    <property type="component" value="Chromosome"/>
</dbReference>
<dbReference type="EMBL" id="CP003532">
    <property type="protein sequence ID" value="AFK06604.1"/>
    <property type="molecule type" value="Genomic_DNA"/>
</dbReference>
<dbReference type="HAMAP" id="MF_00244">
    <property type="entry name" value="NaMN_adenylyltr"/>
    <property type="match status" value="1"/>
</dbReference>
<evidence type="ECO:0000256" key="10">
    <source>
        <dbReference type="HAMAP-Rule" id="MF_00244"/>
    </source>
</evidence>
<dbReference type="KEGG" id="mpg:Theba_0894"/>
<feature type="domain" description="Cytidyltransferase-like" evidence="11">
    <location>
        <begin position="13"/>
        <end position="170"/>
    </location>
</feature>
<dbReference type="Gene3D" id="3.40.50.620">
    <property type="entry name" value="HUPs"/>
    <property type="match status" value="1"/>
</dbReference>
<dbReference type="GO" id="GO:0005524">
    <property type="term" value="F:ATP binding"/>
    <property type="evidence" value="ECO:0007669"/>
    <property type="project" value="UniProtKB-KW"/>
</dbReference>
<dbReference type="EC" id="2.7.7.18" evidence="10"/>
<dbReference type="PANTHER" id="PTHR39321:SF3">
    <property type="entry name" value="PHOSPHOPANTETHEINE ADENYLYLTRANSFERASE"/>
    <property type="match status" value="1"/>
</dbReference>
<dbReference type="InterPro" id="IPR014729">
    <property type="entry name" value="Rossmann-like_a/b/a_fold"/>
</dbReference>
<dbReference type="HOGENOM" id="CLU_069765_3_1_0"/>
<keyword evidence="5 10" id="KW-0548">Nucleotidyltransferase</keyword>
<evidence type="ECO:0000256" key="8">
    <source>
        <dbReference type="ARBA" id="ARBA00023027"/>
    </source>
</evidence>
<comment type="similarity">
    <text evidence="10">Belongs to the NadD family.</text>
</comment>
<evidence type="ECO:0000256" key="2">
    <source>
        <dbReference type="ARBA" id="ARBA00005019"/>
    </source>
</evidence>
<keyword evidence="6 10" id="KW-0547">Nucleotide-binding</keyword>
<name>I2F3V1_9BACT</name>
<evidence type="ECO:0000256" key="7">
    <source>
        <dbReference type="ARBA" id="ARBA00022840"/>
    </source>
</evidence>
<evidence type="ECO:0000256" key="6">
    <source>
        <dbReference type="ARBA" id="ARBA00022741"/>
    </source>
</evidence>
<keyword evidence="13" id="KW-1185">Reference proteome</keyword>
<dbReference type="STRING" id="660470.Theba_0894"/>